<keyword evidence="3" id="KW-1185">Reference proteome</keyword>
<feature type="compositionally biased region" description="Polar residues" evidence="1">
    <location>
        <begin position="79"/>
        <end position="92"/>
    </location>
</feature>
<evidence type="ECO:0000313" key="3">
    <source>
        <dbReference type="Proteomes" id="UP001276659"/>
    </source>
</evidence>
<feature type="compositionally biased region" description="Polar residues" evidence="1">
    <location>
        <begin position="37"/>
        <end position="67"/>
    </location>
</feature>
<proteinExistence type="predicted"/>
<accession>A0AAD9Z4Z9</accession>
<protein>
    <submittedName>
        <fullName evidence="2">Uncharacterized protein</fullName>
    </submittedName>
</protein>
<feature type="region of interest" description="Disordered" evidence="1">
    <location>
        <begin position="37"/>
        <end position="116"/>
    </location>
</feature>
<name>A0AAD9Z4Z9_9LECA</name>
<dbReference type="EMBL" id="JASNWA010000008">
    <property type="protein sequence ID" value="KAK3171604.1"/>
    <property type="molecule type" value="Genomic_DNA"/>
</dbReference>
<feature type="compositionally biased region" description="Acidic residues" evidence="1">
    <location>
        <begin position="177"/>
        <end position="187"/>
    </location>
</feature>
<reference evidence="2" key="1">
    <citation type="submission" date="2022-11" db="EMBL/GenBank/DDBJ databases">
        <title>Chromosomal genome sequence assembly and mating type (MAT) locus characterization of the leprose asexual lichenized fungus Lepraria neglecta (Nyl.) Erichsen.</title>
        <authorList>
            <person name="Allen J.L."/>
            <person name="Pfeffer B."/>
        </authorList>
    </citation>
    <scope>NUCLEOTIDE SEQUENCE</scope>
    <source>
        <strain evidence="2">Allen 5258</strain>
    </source>
</reference>
<dbReference type="AlphaFoldDB" id="A0AAD9Z4Z9"/>
<comment type="caution">
    <text evidence="2">The sequence shown here is derived from an EMBL/GenBank/DDBJ whole genome shotgun (WGS) entry which is preliminary data.</text>
</comment>
<dbReference type="Proteomes" id="UP001276659">
    <property type="component" value="Unassembled WGS sequence"/>
</dbReference>
<feature type="compositionally biased region" description="Low complexity" evidence="1">
    <location>
        <begin position="188"/>
        <end position="198"/>
    </location>
</feature>
<feature type="region of interest" description="Disordered" evidence="1">
    <location>
        <begin position="132"/>
        <end position="201"/>
    </location>
</feature>
<sequence>MPLPINMTEEQRNMVDFGGKATHGLAIRAAMSSNNTINTMGNCPSNTPNATSTPRRVKRQTTTSPPVSNLMRELMPGSTPDNDSNSGTTTRFTFGAIGDRPTKWQQPAEISPQSSPRYRFLAKGIITCETKPARIRRTAEGRTQILAPRTGSKPVDKEGKKSATKAGTQEAGITAPQDEEIDPDADDIPATAAGIAPPRELNDALSIAQREKHGRCQELKERDMCQEDDKSTRQLTEEEGAMQDDGLNFVVVSTPTPKDTTSRNRPFMYDYEYKEGKMATWLFLDGYRPL</sequence>
<gene>
    <name evidence="2" type="ORF">OEA41_003688</name>
</gene>
<evidence type="ECO:0000256" key="1">
    <source>
        <dbReference type="SAM" id="MobiDB-lite"/>
    </source>
</evidence>
<organism evidence="2 3">
    <name type="scientific">Lepraria neglecta</name>
    <dbReference type="NCBI Taxonomy" id="209136"/>
    <lineage>
        <taxon>Eukaryota</taxon>
        <taxon>Fungi</taxon>
        <taxon>Dikarya</taxon>
        <taxon>Ascomycota</taxon>
        <taxon>Pezizomycotina</taxon>
        <taxon>Lecanoromycetes</taxon>
        <taxon>OSLEUM clade</taxon>
        <taxon>Lecanoromycetidae</taxon>
        <taxon>Lecanorales</taxon>
        <taxon>Lecanorineae</taxon>
        <taxon>Stereocaulaceae</taxon>
        <taxon>Lepraria</taxon>
    </lineage>
</organism>
<evidence type="ECO:0000313" key="2">
    <source>
        <dbReference type="EMBL" id="KAK3171604.1"/>
    </source>
</evidence>